<accession>M2UGP2</accession>
<keyword evidence="3" id="KW-1185">Reference proteome</keyword>
<protein>
    <submittedName>
        <fullName evidence="2">Uncharacterized protein</fullName>
    </submittedName>
</protein>
<feature type="compositionally biased region" description="Low complexity" evidence="1">
    <location>
        <begin position="76"/>
        <end position="88"/>
    </location>
</feature>
<name>M2UGP2_COCH5</name>
<feature type="region of interest" description="Disordered" evidence="1">
    <location>
        <begin position="65"/>
        <end position="105"/>
    </location>
</feature>
<evidence type="ECO:0000256" key="1">
    <source>
        <dbReference type="SAM" id="MobiDB-lite"/>
    </source>
</evidence>
<dbReference type="Proteomes" id="UP000016936">
    <property type="component" value="Unassembled WGS sequence"/>
</dbReference>
<sequence>MAQAVMAPRDAERAGAGRAWGFDMCALQDPRPSPRLAALPPQQARAGRVGDCVRGHARRAGLVNSLAPSIHPSTHPPTDARPAASAAAEPPPPSCTPHAPLATPQLAPSRSTLAAGPLVAGRAGSAVASSSGRHGWLAVLCRWLADSRDAAGAKMPHDMALWTAAAAGLGRGGRQQPGSFASPCHVDSRDMRTHLGSERVWTWPPRVQSRYALMYWPGGPRAGAKALLVLRPPASAQPPFAALANPSLRPSEGACMAPAPACSPDTAPDDKHMHCIGFCFEKHSCQHRPASAPHASNEPIRHVAPHSLSASHLTIFYWVSRPQSVFAFASPASPGFLAHGVLARSTGNHHTNSFASTHAANIGYNSLDS</sequence>
<proteinExistence type="predicted"/>
<reference evidence="2 3" key="1">
    <citation type="journal article" date="2012" name="PLoS Pathog.">
        <title>Diverse lifestyles and strategies of plant pathogenesis encoded in the genomes of eighteen Dothideomycetes fungi.</title>
        <authorList>
            <person name="Ohm R.A."/>
            <person name="Feau N."/>
            <person name="Henrissat B."/>
            <person name="Schoch C.L."/>
            <person name="Horwitz B.A."/>
            <person name="Barry K.W."/>
            <person name="Condon B.J."/>
            <person name="Copeland A.C."/>
            <person name="Dhillon B."/>
            <person name="Glaser F."/>
            <person name="Hesse C.N."/>
            <person name="Kosti I."/>
            <person name="LaButti K."/>
            <person name="Lindquist E.A."/>
            <person name="Lucas S."/>
            <person name="Salamov A.A."/>
            <person name="Bradshaw R.E."/>
            <person name="Ciuffetti L."/>
            <person name="Hamelin R.C."/>
            <person name="Kema G.H.J."/>
            <person name="Lawrence C."/>
            <person name="Scott J.A."/>
            <person name="Spatafora J.W."/>
            <person name="Turgeon B.G."/>
            <person name="de Wit P.J.G.M."/>
            <person name="Zhong S."/>
            <person name="Goodwin S.B."/>
            <person name="Grigoriev I.V."/>
        </authorList>
    </citation>
    <scope>NUCLEOTIDE SEQUENCE [LARGE SCALE GENOMIC DNA]</scope>
    <source>
        <strain evidence="3">C5 / ATCC 48332 / race O</strain>
    </source>
</reference>
<dbReference type="HOGENOM" id="CLU_750062_0_0_1"/>
<organism evidence="2 3">
    <name type="scientific">Cochliobolus heterostrophus (strain C5 / ATCC 48332 / race O)</name>
    <name type="common">Southern corn leaf blight fungus</name>
    <name type="synonym">Bipolaris maydis</name>
    <dbReference type="NCBI Taxonomy" id="701091"/>
    <lineage>
        <taxon>Eukaryota</taxon>
        <taxon>Fungi</taxon>
        <taxon>Dikarya</taxon>
        <taxon>Ascomycota</taxon>
        <taxon>Pezizomycotina</taxon>
        <taxon>Dothideomycetes</taxon>
        <taxon>Pleosporomycetidae</taxon>
        <taxon>Pleosporales</taxon>
        <taxon>Pleosporineae</taxon>
        <taxon>Pleosporaceae</taxon>
        <taxon>Bipolaris</taxon>
    </lineage>
</organism>
<gene>
    <name evidence="2" type="ORF">COCHEDRAFT_1029106</name>
</gene>
<reference evidence="3" key="2">
    <citation type="journal article" date="2013" name="PLoS Genet.">
        <title>Comparative genome structure, secondary metabolite, and effector coding capacity across Cochliobolus pathogens.</title>
        <authorList>
            <person name="Condon B.J."/>
            <person name="Leng Y."/>
            <person name="Wu D."/>
            <person name="Bushley K.E."/>
            <person name="Ohm R.A."/>
            <person name="Otillar R."/>
            <person name="Martin J."/>
            <person name="Schackwitz W."/>
            <person name="Grimwood J."/>
            <person name="MohdZainudin N."/>
            <person name="Xue C."/>
            <person name="Wang R."/>
            <person name="Manning V.A."/>
            <person name="Dhillon B."/>
            <person name="Tu Z.J."/>
            <person name="Steffenson B.J."/>
            <person name="Salamov A."/>
            <person name="Sun H."/>
            <person name="Lowry S."/>
            <person name="LaButti K."/>
            <person name="Han J."/>
            <person name="Copeland A."/>
            <person name="Lindquist E."/>
            <person name="Barry K."/>
            <person name="Schmutz J."/>
            <person name="Baker S.E."/>
            <person name="Ciuffetti L.M."/>
            <person name="Grigoriev I.V."/>
            <person name="Zhong S."/>
            <person name="Turgeon B.G."/>
        </authorList>
    </citation>
    <scope>NUCLEOTIDE SEQUENCE [LARGE SCALE GENOMIC DNA]</scope>
    <source>
        <strain evidence="3">C5 / ATCC 48332 / race O</strain>
    </source>
</reference>
<evidence type="ECO:0000313" key="2">
    <source>
        <dbReference type="EMBL" id="EMD92851.1"/>
    </source>
</evidence>
<evidence type="ECO:0000313" key="3">
    <source>
        <dbReference type="Proteomes" id="UP000016936"/>
    </source>
</evidence>
<dbReference type="AlphaFoldDB" id="M2UGP2"/>
<dbReference type="EMBL" id="KB445574">
    <property type="protein sequence ID" value="EMD92851.1"/>
    <property type="molecule type" value="Genomic_DNA"/>
</dbReference>